<sequence>MVETDSIQYPYTFRWSRGVEEFFVRNNIFLKNAFKIKNIFSIGDTVTLNRQVLVEPYATMAGRAGFTSAGAFSYTHSGFGGNATLGRYCSISPSSRLMGKEHPLDRISAHTFTCREYYNKWAAENFEVELGAVPFELTDRGRLIVEHDVWIGGSVLLRPGITIGTGAVVAAGSVVVKDVPPFAIVGGNPARLIRYRFDEKTIERILKIAWWRFHVRDFAGLDMADTHRFLDGLSERIEAGSIPAYCPDKIDLGQSIRKIRLNERRKRPLSEARSS</sequence>
<evidence type="ECO:0000313" key="4">
    <source>
        <dbReference type="EMBL" id="MBA8853337.1"/>
    </source>
</evidence>
<keyword evidence="5" id="KW-1185">Reference proteome</keyword>
<reference evidence="4 5" key="1">
    <citation type="submission" date="2020-07" db="EMBL/GenBank/DDBJ databases">
        <title>Genomic Encyclopedia of Type Strains, Phase IV (KMG-V): Genome sequencing to study the core and pangenomes of soil and plant-associated prokaryotes.</title>
        <authorList>
            <person name="Whitman W."/>
        </authorList>
    </citation>
    <scope>NUCLEOTIDE SEQUENCE [LARGE SCALE GENOMIC DNA]</scope>
    <source>
        <strain evidence="4 5">RH4WT92</strain>
    </source>
</reference>
<organism evidence="4 5">
    <name type="scientific">Brucella intermedia</name>
    <dbReference type="NCBI Taxonomy" id="94625"/>
    <lineage>
        <taxon>Bacteria</taxon>
        <taxon>Pseudomonadati</taxon>
        <taxon>Pseudomonadota</taxon>
        <taxon>Alphaproteobacteria</taxon>
        <taxon>Hyphomicrobiales</taxon>
        <taxon>Brucellaceae</taxon>
        <taxon>Brucella/Ochrobactrum group</taxon>
        <taxon>Brucella</taxon>
    </lineage>
</organism>
<gene>
    <name evidence="4" type="ORF">FHW20_004317</name>
</gene>
<dbReference type="InterPro" id="IPR050179">
    <property type="entry name" value="Trans_hexapeptide_repeat"/>
</dbReference>
<accession>A0ABR6AVD1</accession>
<dbReference type="PANTHER" id="PTHR43300:SF11">
    <property type="entry name" value="ACETYLTRANSFERASE RV3034C-RELATED"/>
    <property type="match status" value="1"/>
</dbReference>
<evidence type="ECO:0000256" key="2">
    <source>
        <dbReference type="ARBA" id="ARBA00022679"/>
    </source>
</evidence>
<keyword evidence="2" id="KW-0808">Transferase</keyword>
<dbReference type="RefSeq" id="WP_112672792.1">
    <property type="nucleotide sequence ID" value="NZ_JACGXG010000010.1"/>
</dbReference>
<dbReference type="Proteomes" id="UP000578622">
    <property type="component" value="Unassembled WGS sequence"/>
</dbReference>
<dbReference type="SUPFAM" id="SSF51161">
    <property type="entry name" value="Trimeric LpxA-like enzymes"/>
    <property type="match status" value="1"/>
</dbReference>
<dbReference type="InterPro" id="IPR018357">
    <property type="entry name" value="Hexapep_transf_CS"/>
</dbReference>
<evidence type="ECO:0008006" key="6">
    <source>
        <dbReference type="Google" id="ProtNLM"/>
    </source>
</evidence>
<dbReference type="PANTHER" id="PTHR43300">
    <property type="entry name" value="ACETYLTRANSFERASE"/>
    <property type="match status" value="1"/>
</dbReference>
<name>A0ABR6AVD1_9HYPH</name>
<dbReference type="InterPro" id="IPR011004">
    <property type="entry name" value="Trimer_LpxA-like_sf"/>
</dbReference>
<proteinExistence type="inferred from homology"/>
<dbReference type="PROSITE" id="PS00101">
    <property type="entry name" value="HEXAPEP_TRANSFERASES"/>
    <property type="match status" value="1"/>
</dbReference>
<evidence type="ECO:0000313" key="5">
    <source>
        <dbReference type="Proteomes" id="UP000578622"/>
    </source>
</evidence>
<dbReference type="Gene3D" id="2.160.10.10">
    <property type="entry name" value="Hexapeptide repeat proteins"/>
    <property type="match status" value="1"/>
</dbReference>
<comment type="similarity">
    <text evidence="1">Belongs to the transferase hexapeptide repeat family.</text>
</comment>
<keyword evidence="3" id="KW-0677">Repeat</keyword>
<comment type="caution">
    <text evidence="4">The sequence shown here is derived from an EMBL/GenBank/DDBJ whole genome shotgun (WGS) entry which is preliminary data.</text>
</comment>
<dbReference type="EMBL" id="JACGXG010000010">
    <property type="protein sequence ID" value="MBA8853337.1"/>
    <property type="molecule type" value="Genomic_DNA"/>
</dbReference>
<evidence type="ECO:0000256" key="1">
    <source>
        <dbReference type="ARBA" id="ARBA00007274"/>
    </source>
</evidence>
<evidence type="ECO:0000256" key="3">
    <source>
        <dbReference type="ARBA" id="ARBA00022737"/>
    </source>
</evidence>
<protein>
    <recommendedName>
        <fullName evidence="6">CatB-related O-acetyltransferase</fullName>
    </recommendedName>
</protein>
<dbReference type="CDD" id="cd03349">
    <property type="entry name" value="LbH_XAT"/>
    <property type="match status" value="1"/>
</dbReference>